<accession>A0A9P8CB74</accession>
<gene>
    <name evidence="8" type="ORF">BJ875DRAFT_449834</name>
</gene>
<feature type="domain" description="Pop1 N-terminal" evidence="5">
    <location>
        <begin position="69"/>
        <end position="272"/>
    </location>
</feature>
<organism evidence="8 9">
    <name type="scientific">Amylocarpus encephaloides</name>
    <dbReference type="NCBI Taxonomy" id="45428"/>
    <lineage>
        <taxon>Eukaryota</taxon>
        <taxon>Fungi</taxon>
        <taxon>Dikarya</taxon>
        <taxon>Ascomycota</taxon>
        <taxon>Pezizomycotina</taxon>
        <taxon>Leotiomycetes</taxon>
        <taxon>Helotiales</taxon>
        <taxon>Helotiales incertae sedis</taxon>
        <taxon>Amylocarpus</taxon>
    </lineage>
</organism>
<sequence>MPPKKATQDSLALVQGQKRKAPPQYSFNGQNHSNRGRDPKRVKLFDARTILAQNSEAALKNGELDLSAFLRAREFEIKALEDGLQKSKTLLTKRAFQQVPRDLRRRTASHNVKRVPKRLQKRAAKEMKDDNTPTVNRKNRRPGTTRGRLRAETAKRLGLLAVKKKAKPKDWKGVEGCVETRAPRPKIRRNQFNSPPKPISKFRKRQIHKTWLPTHMWHAKRARMTEPKNPLWRFAIPITSTEKSYRPTHRAAGARGAVAWDMSYMSTIALEGPVESLKKLLNAVGVNDASLWGHKGDKWRDGKRSWSGWISRDIQTGRVQIGPAVVVWCTSESESTTLPLKRPLRKIFVRIHPSIFLETWEEILRLAKLQRPTVQVEDLRFEIGSISITGPGSTETLLGILHPYHESGDLLEEHGRTFRSLAGVSNPGSLPANAVLAFSIMDPRLRYPSRNITLPRQDDEEATFALLEMLASWPLDDSPPSRALFDRDARFKATKFPTQKSINRRKGQALPGAYPTTLSTDPPIPLMLLTSRTASPASAQGMWTLLAPWKCILPIWYGLVHYPLTSGGNPRFGGLDELRQTHFENGTAFFPVDYPGTAAGFTWEVEQRTQRKAKWERRPKGKRVEWESFDLGASRKGELGRGWSCDFERLIGAKALPDVDGASTQGTTQNTDPTPPKPTASIELKTPVQHVICKEFTSLFSTKTASLPPASSISVVKLTLVKRGIASPCARIYRLPATVTSSTHDSIDTAATASTSTSKPPSTTRLAWLSLLPTPTYQKPLPNIKSLSKQKFQHLPLNVPLPQRKRLLAQSLLQDPPLQYPATNKQGDDHPLVPDEEDLIGFVTTGEYNLAEGKGVAIGSVSVCKVLEGERRAGKGEGASRLCIVRDAGEKIGRLARWEAI</sequence>
<evidence type="ECO:0000256" key="4">
    <source>
        <dbReference type="SAM" id="MobiDB-lite"/>
    </source>
</evidence>
<comment type="subcellular location">
    <subcellularLocation>
        <location evidence="1">Nucleus</location>
    </subcellularLocation>
</comment>
<evidence type="ECO:0000259" key="5">
    <source>
        <dbReference type="Pfam" id="PF06978"/>
    </source>
</evidence>
<reference evidence="8" key="1">
    <citation type="journal article" date="2021" name="IMA Fungus">
        <title>Genomic characterization of three marine fungi, including Emericellopsis atlantica sp. nov. with signatures of a generalist lifestyle and marine biomass degradation.</title>
        <authorList>
            <person name="Hagestad O.C."/>
            <person name="Hou L."/>
            <person name="Andersen J.H."/>
            <person name="Hansen E.H."/>
            <person name="Altermark B."/>
            <person name="Li C."/>
            <person name="Kuhnert E."/>
            <person name="Cox R.J."/>
            <person name="Crous P.W."/>
            <person name="Spatafora J.W."/>
            <person name="Lail K."/>
            <person name="Amirebrahimi M."/>
            <person name="Lipzen A."/>
            <person name="Pangilinan J."/>
            <person name="Andreopoulos W."/>
            <person name="Hayes R.D."/>
            <person name="Ng V."/>
            <person name="Grigoriev I.V."/>
            <person name="Jackson S.A."/>
            <person name="Sutton T.D.S."/>
            <person name="Dobson A.D.W."/>
            <person name="Rama T."/>
        </authorList>
    </citation>
    <scope>NUCLEOTIDE SEQUENCE</scope>
    <source>
        <strain evidence="8">TRa018bII</strain>
    </source>
</reference>
<dbReference type="Pfam" id="PF22770">
    <property type="entry name" value="POP1_C"/>
    <property type="match status" value="1"/>
</dbReference>
<feature type="domain" description="POPLD" evidence="6">
    <location>
        <begin position="543"/>
        <end position="647"/>
    </location>
</feature>
<keyword evidence="2" id="KW-0819">tRNA processing</keyword>
<dbReference type="GO" id="GO:0000172">
    <property type="term" value="C:ribonuclease MRP complex"/>
    <property type="evidence" value="ECO:0007669"/>
    <property type="project" value="InterPro"/>
</dbReference>
<feature type="compositionally biased region" description="Basic residues" evidence="4">
    <location>
        <begin position="107"/>
        <end position="122"/>
    </location>
</feature>
<dbReference type="Pfam" id="PF06978">
    <property type="entry name" value="POP1_N"/>
    <property type="match status" value="1"/>
</dbReference>
<dbReference type="InterPro" id="IPR012590">
    <property type="entry name" value="POPLD_dom"/>
</dbReference>
<comment type="caution">
    <text evidence="8">The sequence shown here is derived from an EMBL/GenBank/DDBJ whole genome shotgun (WGS) entry which is preliminary data.</text>
</comment>
<feature type="domain" description="POP1 C-terminal" evidence="7">
    <location>
        <begin position="715"/>
        <end position="899"/>
    </location>
</feature>
<dbReference type="EMBL" id="MU251364">
    <property type="protein sequence ID" value="KAG9238906.1"/>
    <property type="molecule type" value="Genomic_DNA"/>
</dbReference>
<dbReference type="GO" id="GO:0001682">
    <property type="term" value="P:tRNA 5'-leader removal"/>
    <property type="evidence" value="ECO:0007669"/>
    <property type="project" value="InterPro"/>
</dbReference>
<dbReference type="InterPro" id="IPR055079">
    <property type="entry name" value="POP1_C"/>
</dbReference>
<feature type="region of interest" description="Disordered" evidence="4">
    <location>
        <begin position="1"/>
        <end position="39"/>
    </location>
</feature>
<feature type="region of interest" description="Disordered" evidence="4">
    <location>
        <begin position="107"/>
        <end position="145"/>
    </location>
</feature>
<dbReference type="InterPro" id="IPR039182">
    <property type="entry name" value="Pop1"/>
</dbReference>
<proteinExistence type="predicted"/>
<evidence type="ECO:0000259" key="6">
    <source>
        <dbReference type="Pfam" id="PF08170"/>
    </source>
</evidence>
<evidence type="ECO:0000256" key="2">
    <source>
        <dbReference type="ARBA" id="ARBA00022694"/>
    </source>
</evidence>
<dbReference type="InterPro" id="IPR009723">
    <property type="entry name" value="Pop1_N"/>
</dbReference>
<evidence type="ECO:0000313" key="8">
    <source>
        <dbReference type="EMBL" id="KAG9238906.1"/>
    </source>
</evidence>
<dbReference type="Proteomes" id="UP000824998">
    <property type="component" value="Unassembled WGS sequence"/>
</dbReference>
<evidence type="ECO:0000259" key="7">
    <source>
        <dbReference type="Pfam" id="PF22770"/>
    </source>
</evidence>
<dbReference type="AlphaFoldDB" id="A0A9P8CB74"/>
<dbReference type="PANTHER" id="PTHR22731:SF3">
    <property type="entry name" value="RIBONUCLEASES P_MRP PROTEIN SUBUNIT POP1"/>
    <property type="match status" value="1"/>
</dbReference>
<name>A0A9P8CB74_9HELO</name>
<evidence type="ECO:0000256" key="1">
    <source>
        <dbReference type="ARBA" id="ARBA00004123"/>
    </source>
</evidence>
<dbReference type="PANTHER" id="PTHR22731">
    <property type="entry name" value="RIBONUCLEASES P/MRP PROTEIN SUBUNIT POP1"/>
    <property type="match status" value="1"/>
</dbReference>
<keyword evidence="9" id="KW-1185">Reference proteome</keyword>
<feature type="region of interest" description="Disordered" evidence="4">
    <location>
        <begin position="658"/>
        <end position="683"/>
    </location>
</feature>
<feature type="compositionally biased region" description="Polar residues" evidence="4">
    <location>
        <begin position="662"/>
        <end position="672"/>
    </location>
</feature>
<keyword evidence="3" id="KW-0539">Nucleus</keyword>
<evidence type="ECO:0000256" key="3">
    <source>
        <dbReference type="ARBA" id="ARBA00023242"/>
    </source>
</evidence>
<dbReference type="Pfam" id="PF08170">
    <property type="entry name" value="POPLD"/>
    <property type="match status" value="1"/>
</dbReference>
<dbReference type="OrthoDB" id="442863at2759"/>
<evidence type="ECO:0000313" key="9">
    <source>
        <dbReference type="Proteomes" id="UP000824998"/>
    </source>
</evidence>
<protein>
    <submittedName>
        <fullName evidence="8">Ribonucleases P/MRP protein subunit POP1-domain-containing protein</fullName>
    </submittedName>
</protein>
<dbReference type="GO" id="GO:0005655">
    <property type="term" value="C:nucleolar ribonuclease P complex"/>
    <property type="evidence" value="ECO:0007669"/>
    <property type="project" value="InterPro"/>
</dbReference>